<evidence type="ECO:0000313" key="1">
    <source>
        <dbReference type="Proteomes" id="UP000515152"/>
    </source>
</evidence>
<proteinExistence type="predicted"/>
<protein>
    <submittedName>
        <fullName evidence="2">Uncharacterized protein LOC116221573</fullName>
    </submittedName>
</protein>
<accession>A0A6P8FZ52</accession>
<organism evidence="1 2">
    <name type="scientific">Clupea harengus</name>
    <name type="common">Atlantic herring</name>
    <dbReference type="NCBI Taxonomy" id="7950"/>
    <lineage>
        <taxon>Eukaryota</taxon>
        <taxon>Metazoa</taxon>
        <taxon>Chordata</taxon>
        <taxon>Craniata</taxon>
        <taxon>Vertebrata</taxon>
        <taxon>Euteleostomi</taxon>
        <taxon>Actinopterygii</taxon>
        <taxon>Neopterygii</taxon>
        <taxon>Teleostei</taxon>
        <taxon>Clupei</taxon>
        <taxon>Clupeiformes</taxon>
        <taxon>Clupeoidei</taxon>
        <taxon>Clupeidae</taxon>
        <taxon>Clupea</taxon>
    </lineage>
</organism>
<gene>
    <name evidence="2" type="primary">LOC116221573</name>
</gene>
<dbReference type="GeneID" id="116221573"/>
<reference evidence="2" key="1">
    <citation type="submission" date="2025-08" db="UniProtKB">
        <authorList>
            <consortium name="RefSeq"/>
        </authorList>
    </citation>
    <scope>IDENTIFICATION</scope>
</reference>
<keyword evidence="1" id="KW-1185">Reference proteome</keyword>
<dbReference type="Proteomes" id="UP000515152">
    <property type="component" value="Chromosome 8"/>
</dbReference>
<dbReference type="RefSeq" id="XP_031428625.1">
    <property type="nucleotide sequence ID" value="XM_031572765.2"/>
</dbReference>
<dbReference type="KEGG" id="char:116221573"/>
<evidence type="ECO:0000313" key="2">
    <source>
        <dbReference type="RefSeq" id="XP_031428625.1"/>
    </source>
</evidence>
<dbReference type="AlphaFoldDB" id="A0A6P8FZ52"/>
<name>A0A6P8FZ52_CLUHA</name>
<sequence>MTLPYTQASTMYRTVSVGSDPSGTFLSPGSDGGSMTYRTLNVPSPMSQVQYINGAMDGNAHISDGGAMTYRTLNVSSPQVQYINGAMDGNVPISDGGAMTYRTLNVSSPQVQYINGAMDGNAVYGGVRYLVPVQRNDSSYVVVNQAAQVRQQVMPQQVLTPVYLQNYGVQRGSASSVDEAEIVYRHVEVDNGKAPSVFSQTSSPAKSPEPIPQEVRIPKCISHWHICKSTFVHTQNGQWVLL</sequence>